<feature type="region of interest" description="Disordered" evidence="1">
    <location>
        <begin position="141"/>
        <end position="222"/>
    </location>
</feature>
<feature type="region of interest" description="Disordered" evidence="1">
    <location>
        <begin position="395"/>
        <end position="424"/>
    </location>
</feature>
<feature type="region of interest" description="Disordered" evidence="1">
    <location>
        <begin position="753"/>
        <end position="790"/>
    </location>
</feature>
<protein>
    <submittedName>
        <fullName evidence="2">Uncharacterized protein</fullName>
    </submittedName>
</protein>
<evidence type="ECO:0000313" key="2">
    <source>
        <dbReference type="EMBL" id="GJE95519.1"/>
    </source>
</evidence>
<feature type="compositionally biased region" description="Pro residues" evidence="1">
    <location>
        <begin position="625"/>
        <end position="638"/>
    </location>
</feature>
<feature type="compositionally biased region" description="Basic and acidic residues" evidence="1">
    <location>
        <begin position="145"/>
        <end position="155"/>
    </location>
</feature>
<feature type="compositionally biased region" description="Low complexity" evidence="1">
    <location>
        <begin position="172"/>
        <end position="183"/>
    </location>
</feature>
<feature type="region of interest" description="Disordered" evidence="1">
    <location>
        <begin position="436"/>
        <end position="473"/>
    </location>
</feature>
<feature type="compositionally biased region" description="Polar residues" evidence="1">
    <location>
        <begin position="395"/>
        <end position="420"/>
    </location>
</feature>
<evidence type="ECO:0000256" key="1">
    <source>
        <dbReference type="SAM" id="MobiDB-lite"/>
    </source>
</evidence>
<dbReference type="EMBL" id="BPQB01000049">
    <property type="protein sequence ID" value="GJE95519.1"/>
    <property type="molecule type" value="Genomic_DNA"/>
</dbReference>
<feature type="region of interest" description="Disordered" evidence="1">
    <location>
        <begin position="249"/>
        <end position="305"/>
    </location>
</feature>
<feature type="compositionally biased region" description="Low complexity" evidence="1">
    <location>
        <begin position="62"/>
        <end position="87"/>
    </location>
</feature>
<gene>
    <name evidence="2" type="ORF">PsYK624_117040</name>
</gene>
<dbReference type="AlphaFoldDB" id="A0A9P3GJQ3"/>
<dbReference type="OrthoDB" id="2804781at2759"/>
<name>A0A9P3GJQ3_9APHY</name>
<keyword evidence="3" id="KW-1185">Reference proteome</keyword>
<feature type="compositionally biased region" description="Low complexity" evidence="1">
    <location>
        <begin position="40"/>
        <end position="49"/>
    </location>
</feature>
<reference evidence="2 3" key="1">
    <citation type="submission" date="2021-08" db="EMBL/GenBank/DDBJ databases">
        <title>Draft Genome Sequence of Phanerochaete sordida strain YK-624.</title>
        <authorList>
            <person name="Mori T."/>
            <person name="Dohra H."/>
            <person name="Suzuki T."/>
            <person name="Kawagishi H."/>
            <person name="Hirai H."/>
        </authorList>
    </citation>
    <scope>NUCLEOTIDE SEQUENCE [LARGE SCALE GENOMIC DNA]</scope>
    <source>
        <strain evidence="2 3">YK-624</strain>
    </source>
</reference>
<feature type="compositionally biased region" description="Low complexity" evidence="1">
    <location>
        <begin position="457"/>
        <end position="470"/>
    </location>
</feature>
<accession>A0A9P3GJQ3</accession>
<sequence>MFSLRDPVVENFEAALQKQGSLSNGKMTAPAPSPKKTVRPRVPIPVQRPGEAQKGQSASHEPFTPTTPAFYPSPTSPSTSAIPATPSLTQDSSWRTPSPYAAYANDRTAFYSSPYSRRRSVTTSSVHSPYRLTPVALPIGKKLPKWREVHQERALNRARARSSYAREHAGTPSRSSDSSLSPYRRPERTPLGPRPMRSQSPSYASGLCITVPRSKDGDRSAALGSAVEALQALLDPDARRKREQVEQWLGSTALAETPDRPRSLAGTLPDGPVTDSAPEDTADESPAQSSSDGSQEALGAPFTPSSTWAHRAPGLAVQIGALAPPLDAPFDYDAAPIAVERSAFDSDTEDEDEDEDKVLDQIRISKFSRLRKALKSSISVPNIAGVRRSFVDMTGQSSLDTSPESVSSLRARQTTSTTSPPKNPILLKLATDAAALSPVPPSPAGLADSESPADGDAPQSPTTPATPASPKARETRSFIFEMSKVSLGIEAPPPLPSIARCHGPPPDLPLPPTPPFASTPSLPLRAPAEREECMESFARRWKADAHPHDRMTVVDPDVSMARLQETMAKLEAYAPRASREEGDAPVPAEFPRGSAKTDASSRPMRKRSASSRPADKPGVLVLGIAPPPVPPKSAQPKPPRAHTRRPSVPLLPLFDFERPGSGGGLDLRVPPVRTTSLDTRSPGGDDEPELVSSQGHSAELTPRPRESPASPPPPQGSQTTREPPQVTPHRIVLPAALPVPPLHVMPLYFPQRRLATPPATPPAHPRGGVASHFSPESPSPPQRAAPRASKMRRLLGVRTDLMRGLRGSFVS</sequence>
<feature type="region of interest" description="Disordered" evidence="1">
    <location>
        <begin position="571"/>
        <end position="732"/>
    </location>
</feature>
<proteinExistence type="predicted"/>
<dbReference type="Proteomes" id="UP000703269">
    <property type="component" value="Unassembled WGS sequence"/>
</dbReference>
<organism evidence="2 3">
    <name type="scientific">Phanerochaete sordida</name>
    <dbReference type="NCBI Taxonomy" id="48140"/>
    <lineage>
        <taxon>Eukaryota</taxon>
        <taxon>Fungi</taxon>
        <taxon>Dikarya</taxon>
        <taxon>Basidiomycota</taxon>
        <taxon>Agaricomycotina</taxon>
        <taxon>Agaricomycetes</taxon>
        <taxon>Polyporales</taxon>
        <taxon>Phanerochaetaceae</taxon>
        <taxon>Phanerochaete</taxon>
    </lineage>
</organism>
<evidence type="ECO:0000313" key="3">
    <source>
        <dbReference type="Proteomes" id="UP000703269"/>
    </source>
</evidence>
<feature type="region of interest" description="Disordered" evidence="1">
    <location>
        <begin position="16"/>
        <end position="99"/>
    </location>
</feature>
<comment type="caution">
    <text evidence="2">The sequence shown here is derived from an EMBL/GenBank/DDBJ whole genome shotgun (WGS) entry which is preliminary data.</text>
</comment>